<dbReference type="AlphaFoldDB" id="A0A915HMF3"/>
<feature type="domain" description="EGF-like" evidence="5">
    <location>
        <begin position="91"/>
        <end position="136"/>
    </location>
</feature>
<dbReference type="InterPro" id="IPR013320">
    <property type="entry name" value="ConA-like_dom_sf"/>
</dbReference>
<keyword evidence="4" id="KW-0812">Transmembrane</keyword>
<dbReference type="PROSITE" id="PS50026">
    <property type="entry name" value="EGF_3"/>
    <property type="match status" value="1"/>
</dbReference>
<evidence type="ECO:0000256" key="1">
    <source>
        <dbReference type="ARBA" id="ARBA00023157"/>
    </source>
</evidence>
<reference evidence="7" key="1">
    <citation type="submission" date="2022-11" db="UniProtKB">
        <authorList>
            <consortium name="WormBaseParasite"/>
        </authorList>
    </citation>
    <scope>IDENTIFICATION</scope>
</reference>
<dbReference type="InterPro" id="IPR022657">
    <property type="entry name" value="De-COase2_CS"/>
</dbReference>
<keyword evidence="2" id="KW-0245">EGF-like domain</keyword>
<evidence type="ECO:0000313" key="6">
    <source>
        <dbReference type="Proteomes" id="UP000887565"/>
    </source>
</evidence>
<dbReference type="WBParaSite" id="nRc.2.0.1.t02522-RA">
    <property type="protein sequence ID" value="nRc.2.0.1.t02522-RA"/>
    <property type="gene ID" value="nRc.2.0.1.g02522"/>
</dbReference>
<feature type="compositionally biased region" description="Low complexity" evidence="3">
    <location>
        <begin position="488"/>
        <end position="497"/>
    </location>
</feature>
<dbReference type="SUPFAM" id="SSF49899">
    <property type="entry name" value="Concanavalin A-like lectins/glucanases"/>
    <property type="match status" value="1"/>
</dbReference>
<dbReference type="PROSITE" id="PS00879">
    <property type="entry name" value="ODR_DC_2_2"/>
    <property type="match status" value="1"/>
</dbReference>
<name>A0A915HMF3_ROMCU</name>
<evidence type="ECO:0000256" key="3">
    <source>
        <dbReference type="SAM" id="MobiDB-lite"/>
    </source>
</evidence>
<keyword evidence="4" id="KW-0472">Membrane</keyword>
<keyword evidence="4" id="KW-1133">Transmembrane helix</keyword>
<keyword evidence="1" id="KW-1015">Disulfide bond</keyword>
<dbReference type="CDD" id="cd11685">
    <property type="entry name" value="UEV_TSG101-like"/>
    <property type="match status" value="1"/>
</dbReference>
<sequence>MKNVVRPPVFPPYLLAQFVNLLPTVTMAFLGGVSKSGITRPKRQVVIQAGAYSSSLPSLMGSLRGFKIGDKSVNLRHFVQDSDNRLIFNGSYFRCDELDCHNNGKCVVDWAANNHRGRPTLSCDCSQTSYNGEKCDEDNGVLLDGRTFLSFSLPEARIDANLLQPYDVVALAFAVSPPSKFGDKELNEQRLNSDVDWNENDGVLLASLSFSANFRIVMRSVHNRTHSCIRITMNTSPAEKLEFFGNFFDQRRHMVYMRFLNQEAQILFRIDQQQSIERNMPEYFSFSRLDRLNIGGGLGVHEINFQGTISTGSYVKFMGSTYPVGGKRFILLWENHPLDPPIPFTLVECPKFDAQNGNFKMVSDNMENMMPSIQQPPFEILPFEEDDAAVSSMTEPEETPSSNSGLVIGLILGAITVIILLTMVLACKFSGRRGRPTARHVNADDNRKSGFTPYEPEETNSNEESRVEKTESVVPSQDYSPANAKLAQNQQQDTTTTSFSDTKKRSASVV</sequence>
<evidence type="ECO:0000259" key="5">
    <source>
        <dbReference type="PROSITE" id="PS50026"/>
    </source>
</evidence>
<feature type="region of interest" description="Disordered" evidence="3">
    <location>
        <begin position="434"/>
        <end position="510"/>
    </location>
</feature>
<comment type="caution">
    <text evidence="2">Lacks conserved residue(s) required for the propagation of feature annotation.</text>
</comment>
<evidence type="ECO:0000313" key="7">
    <source>
        <dbReference type="WBParaSite" id="nRc.2.0.1.t02522-RA"/>
    </source>
</evidence>
<dbReference type="Proteomes" id="UP000887565">
    <property type="component" value="Unplaced"/>
</dbReference>
<dbReference type="InterPro" id="IPR000742">
    <property type="entry name" value="EGF"/>
</dbReference>
<evidence type="ECO:0000256" key="4">
    <source>
        <dbReference type="SAM" id="Phobius"/>
    </source>
</evidence>
<protein>
    <submittedName>
        <fullName evidence="7">EGF-like domain-containing protein</fullName>
    </submittedName>
</protein>
<dbReference type="Gene3D" id="2.10.25.10">
    <property type="entry name" value="Laminin"/>
    <property type="match status" value="1"/>
</dbReference>
<proteinExistence type="predicted"/>
<keyword evidence="6" id="KW-1185">Reference proteome</keyword>
<evidence type="ECO:0000256" key="2">
    <source>
        <dbReference type="PROSITE-ProRule" id="PRU00076"/>
    </source>
</evidence>
<accession>A0A915HMF3</accession>
<feature type="transmembrane region" description="Helical" evidence="4">
    <location>
        <begin position="406"/>
        <end position="427"/>
    </location>
</feature>
<organism evidence="6 7">
    <name type="scientific">Romanomermis culicivorax</name>
    <name type="common">Nematode worm</name>
    <dbReference type="NCBI Taxonomy" id="13658"/>
    <lineage>
        <taxon>Eukaryota</taxon>
        <taxon>Metazoa</taxon>
        <taxon>Ecdysozoa</taxon>
        <taxon>Nematoda</taxon>
        <taxon>Enoplea</taxon>
        <taxon>Dorylaimia</taxon>
        <taxon>Mermithida</taxon>
        <taxon>Mermithoidea</taxon>
        <taxon>Mermithidae</taxon>
        <taxon>Romanomermis</taxon>
    </lineage>
</organism>